<keyword evidence="1" id="KW-1133">Transmembrane helix</keyword>
<protein>
    <submittedName>
        <fullName evidence="3">Uncharacterized protein DUF4234</fullName>
    </submittedName>
</protein>
<feature type="transmembrane region" description="Helical" evidence="1">
    <location>
        <begin position="92"/>
        <end position="111"/>
    </location>
</feature>
<keyword evidence="4" id="KW-1185">Reference proteome</keyword>
<sequence>MTGRAGKYRNIFLVWLIWPLITLGIYHFVWYYKINREAKEFDARIKSDPLISLLAITVGWLVIVPPYISVFNTGKRIAQMQRGAGMPGSCNPWIGLLLSFVLGLHALYYQAELNSIWAHYGDPAEGEEVKLAPVVAAAGN</sequence>
<keyword evidence="1" id="KW-0812">Transmembrane</keyword>
<accession>A0A561EPV1</accession>
<gene>
    <name evidence="3" type="ORF">FB465_2681</name>
</gene>
<name>A0A561EPV1_9ACTN</name>
<proteinExistence type="predicted"/>
<dbReference type="AlphaFoldDB" id="A0A561EPV1"/>
<dbReference type="RefSeq" id="WP_211785773.1">
    <property type="nucleotide sequence ID" value="NZ_BAAABR010000048.1"/>
</dbReference>
<dbReference type="Proteomes" id="UP000318416">
    <property type="component" value="Unassembled WGS sequence"/>
</dbReference>
<keyword evidence="1" id="KW-0472">Membrane</keyword>
<feature type="domain" description="DUF4234" evidence="2">
    <location>
        <begin position="12"/>
        <end position="79"/>
    </location>
</feature>
<comment type="caution">
    <text evidence="3">The sequence shown here is derived from an EMBL/GenBank/DDBJ whole genome shotgun (WGS) entry which is preliminary data.</text>
</comment>
<evidence type="ECO:0000313" key="3">
    <source>
        <dbReference type="EMBL" id="TWE17643.1"/>
    </source>
</evidence>
<dbReference type="EMBL" id="VIVR01000001">
    <property type="protein sequence ID" value="TWE17643.1"/>
    <property type="molecule type" value="Genomic_DNA"/>
</dbReference>
<evidence type="ECO:0000259" key="2">
    <source>
        <dbReference type="Pfam" id="PF14018"/>
    </source>
</evidence>
<evidence type="ECO:0000256" key="1">
    <source>
        <dbReference type="SAM" id="Phobius"/>
    </source>
</evidence>
<dbReference type="InterPro" id="IPR025328">
    <property type="entry name" value="DUF4234"/>
</dbReference>
<dbReference type="Pfam" id="PF14018">
    <property type="entry name" value="DUF4234"/>
    <property type="match status" value="1"/>
</dbReference>
<organism evidence="3 4">
    <name type="scientific">Kitasatospora atroaurantiaca</name>
    <dbReference type="NCBI Taxonomy" id="285545"/>
    <lineage>
        <taxon>Bacteria</taxon>
        <taxon>Bacillati</taxon>
        <taxon>Actinomycetota</taxon>
        <taxon>Actinomycetes</taxon>
        <taxon>Kitasatosporales</taxon>
        <taxon>Streptomycetaceae</taxon>
        <taxon>Kitasatospora</taxon>
    </lineage>
</organism>
<evidence type="ECO:0000313" key="4">
    <source>
        <dbReference type="Proteomes" id="UP000318416"/>
    </source>
</evidence>
<feature type="transmembrane region" description="Helical" evidence="1">
    <location>
        <begin position="50"/>
        <end position="71"/>
    </location>
</feature>
<reference evidence="3 4" key="1">
    <citation type="submission" date="2019-06" db="EMBL/GenBank/DDBJ databases">
        <title>Sequencing the genomes of 1000 actinobacteria strains.</title>
        <authorList>
            <person name="Klenk H.-P."/>
        </authorList>
    </citation>
    <scope>NUCLEOTIDE SEQUENCE [LARGE SCALE GENOMIC DNA]</scope>
    <source>
        <strain evidence="3 4">DSM 41649</strain>
    </source>
</reference>
<feature type="transmembrane region" description="Helical" evidence="1">
    <location>
        <begin position="12"/>
        <end position="30"/>
    </location>
</feature>